<dbReference type="STRING" id="74649.A0A2P6QIM9"/>
<dbReference type="PANTHER" id="PTHR13104">
    <property type="entry name" value="MED-6-RELATED"/>
    <property type="match status" value="1"/>
</dbReference>
<gene>
    <name evidence="6" type="primary">MED6</name>
    <name evidence="7" type="ORF">RchiOBHm_Chr5g0064381</name>
</gene>
<evidence type="ECO:0000256" key="2">
    <source>
        <dbReference type="ARBA" id="ARBA00007526"/>
    </source>
</evidence>
<name>A0A2P6QIM9_ROSCH</name>
<dbReference type="GO" id="GO:0003712">
    <property type="term" value="F:transcription coregulator activity"/>
    <property type="evidence" value="ECO:0007669"/>
    <property type="project" value="InterPro"/>
</dbReference>
<keyword evidence="4 6" id="KW-0804">Transcription</keyword>
<comment type="similarity">
    <text evidence="2 6">Belongs to the Mediator complex subunit 6 family.</text>
</comment>
<evidence type="ECO:0000256" key="6">
    <source>
        <dbReference type="RuleBase" id="RU364143"/>
    </source>
</evidence>
<evidence type="ECO:0000313" key="8">
    <source>
        <dbReference type="Proteomes" id="UP000238479"/>
    </source>
</evidence>
<comment type="subcellular location">
    <subcellularLocation>
        <location evidence="1 6">Nucleus</location>
    </subcellularLocation>
</comment>
<evidence type="ECO:0000256" key="3">
    <source>
        <dbReference type="ARBA" id="ARBA00023015"/>
    </source>
</evidence>
<dbReference type="InterPro" id="IPR038566">
    <property type="entry name" value="Mediator_Med6_sf"/>
</dbReference>
<evidence type="ECO:0000256" key="1">
    <source>
        <dbReference type="ARBA" id="ARBA00004123"/>
    </source>
</evidence>
<dbReference type="Pfam" id="PF04934">
    <property type="entry name" value="Med6"/>
    <property type="match status" value="1"/>
</dbReference>
<dbReference type="GO" id="GO:0016592">
    <property type="term" value="C:mediator complex"/>
    <property type="evidence" value="ECO:0007669"/>
    <property type="project" value="InterPro"/>
</dbReference>
<comment type="function">
    <text evidence="6">Component of the Mediator complex, a coactivator involved in the regulated transcription of nearly all RNA polymerase II-dependent genes. Mediator functions as a bridge to convey information from gene-specific regulatory proteins to the basal RNA polymerase II transcription machinery. Mediator is recruited to promoters by direct interactions with regulatory proteins and serves as a scaffold for the assembly of a functional preinitiation complex with RNA polymerase II and the general transcription factors.</text>
</comment>
<evidence type="ECO:0000256" key="5">
    <source>
        <dbReference type="ARBA" id="ARBA00023242"/>
    </source>
</evidence>
<evidence type="ECO:0000313" key="7">
    <source>
        <dbReference type="EMBL" id="PRQ34037.1"/>
    </source>
</evidence>
<protein>
    <recommendedName>
        <fullName evidence="6">Mediator of RNA polymerase II transcription subunit 6</fullName>
    </recommendedName>
    <alternativeName>
        <fullName evidence="6">Mediator complex subunit 6</fullName>
    </alternativeName>
</protein>
<dbReference type="InterPro" id="IPR007018">
    <property type="entry name" value="Mediator_Med6"/>
</dbReference>
<dbReference type="Proteomes" id="UP000238479">
    <property type="component" value="Chromosome 5"/>
</dbReference>
<sequence>MTGIEYVLTKVKEPNLFVITKQKKDAPETITPVATYYVLYGSIYQAPSLRNVLEAKMGRVMHHISNAFKTTASNLEKIGYVGSESGPTANFEI</sequence>
<reference evidence="7 8" key="1">
    <citation type="journal article" date="2018" name="Nat. Genet.">
        <title>The Rosa genome provides new insights in the design of modern roses.</title>
        <authorList>
            <person name="Bendahmane M."/>
        </authorList>
    </citation>
    <scope>NUCLEOTIDE SEQUENCE [LARGE SCALE GENOMIC DNA]</scope>
    <source>
        <strain evidence="8">cv. Old Blush</strain>
    </source>
</reference>
<dbReference type="EMBL" id="PDCK01000043">
    <property type="protein sequence ID" value="PRQ34037.1"/>
    <property type="molecule type" value="Genomic_DNA"/>
</dbReference>
<comment type="caution">
    <text evidence="7">The sequence shown here is derived from an EMBL/GenBank/DDBJ whole genome shotgun (WGS) entry which is preliminary data.</text>
</comment>
<dbReference type="OMA" id="MHHISNA"/>
<dbReference type="AlphaFoldDB" id="A0A2P6QIM9"/>
<keyword evidence="8" id="KW-1185">Reference proteome</keyword>
<dbReference type="Gene3D" id="3.10.450.580">
    <property type="entry name" value="Mediator complex, subunit Med6"/>
    <property type="match status" value="1"/>
</dbReference>
<dbReference type="Gramene" id="PRQ34037">
    <property type="protein sequence ID" value="PRQ34037"/>
    <property type="gene ID" value="RchiOBHm_Chr5g0064381"/>
</dbReference>
<comment type="subunit">
    <text evidence="6">Component of the Mediator complex.</text>
</comment>
<dbReference type="GO" id="GO:0006357">
    <property type="term" value="P:regulation of transcription by RNA polymerase II"/>
    <property type="evidence" value="ECO:0007669"/>
    <property type="project" value="InterPro"/>
</dbReference>
<keyword evidence="5 6" id="KW-0539">Nucleus</keyword>
<keyword evidence="6" id="KW-0010">Activator</keyword>
<keyword evidence="3 6" id="KW-0805">Transcription regulation</keyword>
<proteinExistence type="inferred from homology"/>
<accession>A0A2P6QIM9</accession>
<organism evidence="7 8">
    <name type="scientific">Rosa chinensis</name>
    <name type="common">China rose</name>
    <dbReference type="NCBI Taxonomy" id="74649"/>
    <lineage>
        <taxon>Eukaryota</taxon>
        <taxon>Viridiplantae</taxon>
        <taxon>Streptophyta</taxon>
        <taxon>Embryophyta</taxon>
        <taxon>Tracheophyta</taxon>
        <taxon>Spermatophyta</taxon>
        <taxon>Magnoliopsida</taxon>
        <taxon>eudicotyledons</taxon>
        <taxon>Gunneridae</taxon>
        <taxon>Pentapetalae</taxon>
        <taxon>rosids</taxon>
        <taxon>fabids</taxon>
        <taxon>Rosales</taxon>
        <taxon>Rosaceae</taxon>
        <taxon>Rosoideae</taxon>
        <taxon>Rosoideae incertae sedis</taxon>
        <taxon>Rosa</taxon>
    </lineage>
</organism>
<evidence type="ECO:0000256" key="4">
    <source>
        <dbReference type="ARBA" id="ARBA00023163"/>
    </source>
</evidence>